<dbReference type="InterPro" id="IPR013324">
    <property type="entry name" value="RNA_pol_sigma_r3/r4-like"/>
</dbReference>
<dbReference type="SUPFAM" id="SSF88659">
    <property type="entry name" value="Sigma3 and sigma4 domains of RNA polymerase sigma factors"/>
    <property type="match status" value="1"/>
</dbReference>
<evidence type="ECO:0000259" key="5">
    <source>
        <dbReference type="Pfam" id="PF04542"/>
    </source>
</evidence>
<dbReference type="SUPFAM" id="SSF88946">
    <property type="entry name" value="Sigma2 domain of RNA polymerase sigma factors"/>
    <property type="match status" value="1"/>
</dbReference>
<dbReference type="GO" id="GO:0006352">
    <property type="term" value="P:DNA-templated transcription initiation"/>
    <property type="evidence" value="ECO:0007669"/>
    <property type="project" value="InterPro"/>
</dbReference>
<dbReference type="OrthoDB" id="9150024at2"/>
<dbReference type="NCBIfam" id="TIGR02937">
    <property type="entry name" value="sigma70-ECF"/>
    <property type="match status" value="1"/>
</dbReference>
<gene>
    <name evidence="7" type="ORF">CLV57_2102</name>
</gene>
<sequence length="206" mass="24381">MGDQYLWASFLKGDPQAYENMYSQYYQNLYSYGVRKTNHPDLVRDCIQDLFVHLWTNRANLRQTDNVKYYLLASLRNFLVKASMQNDKRQGVSLDADMPFTMDFDPEMILLLKEKEGQRSKMIVEALEQLTDRQKEAIYLRYFEELSYDEVAELMNISVKGAYKLVYRALEVLKLALNMPKNDILLLLMACRLDFFTSLKHFLNQH</sequence>
<evidence type="ECO:0000256" key="3">
    <source>
        <dbReference type="ARBA" id="ARBA00023082"/>
    </source>
</evidence>
<dbReference type="InterPro" id="IPR036388">
    <property type="entry name" value="WH-like_DNA-bd_sf"/>
</dbReference>
<evidence type="ECO:0000313" key="8">
    <source>
        <dbReference type="Proteomes" id="UP000242687"/>
    </source>
</evidence>
<keyword evidence="2" id="KW-0805">Transcription regulation</keyword>
<dbReference type="PANTHER" id="PTHR43133:SF46">
    <property type="entry name" value="RNA POLYMERASE SIGMA-70 FACTOR ECF SUBFAMILY"/>
    <property type="match status" value="1"/>
</dbReference>
<dbReference type="Gene3D" id="1.10.10.10">
    <property type="entry name" value="Winged helix-like DNA-binding domain superfamily/Winged helix DNA-binding domain"/>
    <property type="match status" value="1"/>
</dbReference>
<proteinExistence type="inferred from homology"/>
<dbReference type="EMBL" id="PGFJ01000001">
    <property type="protein sequence ID" value="PJJ85074.1"/>
    <property type="molecule type" value="Genomic_DNA"/>
</dbReference>
<dbReference type="Pfam" id="PF08281">
    <property type="entry name" value="Sigma70_r4_2"/>
    <property type="match status" value="1"/>
</dbReference>
<accession>A0A2H9VW84</accession>
<dbReference type="GO" id="GO:0016987">
    <property type="term" value="F:sigma factor activity"/>
    <property type="evidence" value="ECO:0007669"/>
    <property type="project" value="UniProtKB-KW"/>
</dbReference>
<dbReference type="InterPro" id="IPR007627">
    <property type="entry name" value="RNA_pol_sigma70_r2"/>
</dbReference>
<organism evidence="7 8">
    <name type="scientific">Mucilaginibacter auburnensis</name>
    <dbReference type="NCBI Taxonomy" id="1457233"/>
    <lineage>
        <taxon>Bacteria</taxon>
        <taxon>Pseudomonadati</taxon>
        <taxon>Bacteroidota</taxon>
        <taxon>Sphingobacteriia</taxon>
        <taxon>Sphingobacteriales</taxon>
        <taxon>Sphingobacteriaceae</taxon>
        <taxon>Mucilaginibacter</taxon>
    </lineage>
</organism>
<evidence type="ECO:0000256" key="4">
    <source>
        <dbReference type="ARBA" id="ARBA00023163"/>
    </source>
</evidence>
<dbReference type="InterPro" id="IPR039425">
    <property type="entry name" value="RNA_pol_sigma-70-like"/>
</dbReference>
<dbReference type="InterPro" id="IPR014284">
    <property type="entry name" value="RNA_pol_sigma-70_dom"/>
</dbReference>
<feature type="domain" description="RNA polymerase sigma-70 region 2" evidence="5">
    <location>
        <begin position="21"/>
        <end position="81"/>
    </location>
</feature>
<dbReference type="Gene3D" id="1.10.1740.10">
    <property type="match status" value="1"/>
</dbReference>
<dbReference type="CDD" id="cd06171">
    <property type="entry name" value="Sigma70_r4"/>
    <property type="match status" value="1"/>
</dbReference>
<evidence type="ECO:0000313" key="7">
    <source>
        <dbReference type="EMBL" id="PJJ85074.1"/>
    </source>
</evidence>
<evidence type="ECO:0000256" key="1">
    <source>
        <dbReference type="ARBA" id="ARBA00010641"/>
    </source>
</evidence>
<comment type="similarity">
    <text evidence="1">Belongs to the sigma-70 factor family. ECF subfamily.</text>
</comment>
<comment type="caution">
    <text evidence="7">The sequence shown here is derived from an EMBL/GenBank/DDBJ whole genome shotgun (WGS) entry which is preliminary data.</text>
</comment>
<dbReference type="InterPro" id="IPR013249">
    <property type="entry name" value="RNA_pol_sigma70_r4_t2"/>
</dbReference>
<keyword evidence="3" id="KW-0731">Sigma factor</keyword>
<dbReference type="AlphaFoldDB" id="A0A2H9VW84"/>
<dbReference type="Pfam" id="PF04542">
    <property type="entry name" value="Sigma70_r2"/>
    <property type="match status" value="1"/>
</dbReference>
<keyword evidence="8" id="KW-1185">Reference proteome</keyword>
<protein>
    <submittedName>
        <fullName evidence="7">RNA polymerase sigma factor (Sigma-70 family)</fullName>
    </submittedName>
</protein>
<feature type="domain" description="RNA polymerase sigma factor 70 region 4 type 2" evidence="6">
    <location>
        <begin position="122"/>
        <end position="171"/>
    </location>
</feature>
<name>A0A2H9VW84_9SPHI</name>
<evidence type="ECO:0000259" key="6">
    <source>
        <dbReference type="Pfam" id="PF08281"/>
    </source>
</evidence>
<dbReference type="PANTHER" id="PTHR43133">
    <property type="entry name" value="RNA POLYMERASE ECF-TYPE SIGMA FACTO"/>
    <property type="match status" value="1"/>
</dbReference>
<dbReference type="Proteomes" id="UP000242687">
    <property type="component" value="Unassembled WGS sequence"/>
</dbReference>
<reference evidence="7 8" key="1">
    <citation type="submission" date="2017-11" db="EMBL/GenBank/DDBJ databases">
        <title>Genomic Encyclopedia of Archaeal and Bacterial Type Strains, Phase II (KMG-II): From Individual Species to Whole Genera.</title>
        <authorList>
            <person name="Goeker M."/>
        </authorList>
    </citation>
    <scope>NUCLEOTIDE SEQUENCE [LARGE SCALE GENOMIC DNA]</scope>
    <source>
        <strain evidence="7 8">DSM 28175</strain>
    </source>
</reference>
<dbReference type="GO" id="GO:0003677">
    <property type="term" value="F:DNA binding"/>
    <property type="evidence" value="ECO:0007669"/>
    <property type="project" value="InterPro"/>
</dbReference>
<dbReference type="RefSeq" id="WP_100341226.1">
    <property type="nucleotide sequence ID" value="NZ_PGFJ01000001.1"/>
</dbReference>
<keyword evidence="4" id="KW-0804">Transcription</keyword>
<evidence type="ECO:0000256" key="2">
    <source>
        <dbReference type="ARBA" id="ARBA00023015"/>
    </source>
</evidence>
<dbReference type="InterPro" id="IPR013325">
    <property type="entry name" value="RNA_pol_sigma_r2"/>
</dbReference>